<accession>A0A8J3MV13</accession>
<gene>
    <name evidence="2" type="ORF">KSX_69830</name>
</gene>
<evidence type="ECO:0000256" key="1">
    <source>
        <dbReference type="SAM" id="MobiDB-lite"/>
    </source>
</evidence>
<comment type="caution">
    <text evidence="2">The sequence shown here is derived from an EMBL/GenBank/DDBJ whole genome shotgun (WGS) entry which is preliminary data.</text>
</comment>
<feature type="region of interest" description="Disordered" evidence="1">
    <location>
        <begin position="1"/>
        <end position="28"/>
    </location>
</feature>
<sequence>MPHPPVEPLRPFTQEEQKELHRVKRATSESLRRHQRAVALLAVAEGLSRTEAARQAGWHGYETVSKLIRRFNTQGLMALDDQPRSGRPATYGTGEKARILQEVWRPPDREADGTATWSLSLLQRALRQAPDGFPEVSTFTLLHTLHEAGYSWQKSRTWCKTGITLRKRLDGTVEQSEDPYLQQKKR</sequence>
<keyword evidence="3" id="KW-1185">Reference proteome</keyword>
<proteinExistence type="predicted"/>
<reference evidence="2" key="1">
    <citation type="submission" date="2020-10" db="EMBL/GenBank/DDBJ databases">
        <title>Taxonomic study of unclassified bacteria belonging to the class Ktedonobacteria.</title>
        <authorList>
            <person name="Yabe S."/>
            <person name="Wang C.M."/>
            <person name="Zheng Y."/>
            <person name="Sakai Y."/>
            <person name="Cavaletti L."/>
            <person name="Monciardini P."/>
            <person name="Donadio S."/>
        </authorList>
    </citation>
    <scope>NUCLEOTIDE SEQUENCE</scope>
    <source>
        <strain evidence="2">SOSP1-1</strain>
    </source>
</reference>
<dbReference type="SUPFAM" id="SSF46689">
    <property type="entry name" value="Homeodomain-like"/>
    <property type="match status" value="1"/>
</dbReference>
<dbReference type="EMBL" id="BNJF01000004">
    <property type="protein sequence ID" value="GHO48820.1"/>
    <property type="molecule type" value="Genomic_DNA"/>
</dbReference>
<protein>
    <recommendedName>
        <fullName evidence="4">Helix-turn-helix domain-containing protein</fullName>
    </recommendedName>
</protein>
<dbReference type="InterPro" id="IPR009057">
    <property type="entry name" value="Homeodomain-like_sf"/>
</dbReference>
<dbReference type="RefSeq" id="WP_220197990.1">
    <property type="nucleotide sequence ID" value="NZ_BNJF01000004.1"/>
</dbReference>
<organism evidence="2 3">
    <name type="scientific">Ktedonospora formicarum</name>
    <dbReference type="NCBI Taxonomy" id="2778364"/>
    <lineage>
        <taxon>Bacteria</taxon>
        <taxon>Bacillati</taxon>
        <taxon>Chloroflexota</taxon>
        <taxon>Ktedonobacteria</taxon>
        <taxon>Ktedonobacterales</taxon>
        <taxon>Ktedonobacteraceae</taxon>
        <taxon>Ktedonospora</taxon>
    </lineage>
</organism>
<dbReference type="Pfam" id="PF13565">
    <property type="entry name" value="HTH_32"/>
    <property type="match status" value="1"/>
</dbReference>
<name>A0A8J3MV13_9CHLR</name>
<evidence type="ECO:0000313" key="3">
    <source>
        <dbReference type="Proteomes" id="UP000612362"/>
    </source>
</evidence>
<dbReference type="Proteomes" id="UP000612362">
    <property type="component" value="Unassembled WGS sequence"/>
</dbReference>
<feature type="compositionally biased region" description="Basic and acidic residues" evidence="1">
    <location>
        <begin position="13"/>
        <end position="28"/>
    </location>
</feature>
<evidence type="ECO:0000313" key="2">
    <source>
        <dbReference type="EMBL" id="GHO48820.1"/>
    </source>
</evidence>
<dbReference type="AlphaFoldDB" id="A0A8J3MV13"/>
<evidence type="ECO:0008006" key="4">
    <source>
        <dbReference type="Google" id="ProtNLM"/>
    </source>
</evidence>